<accession>A0AAV0I3I2</accession>
<evidence type="ECO:0000313" key="1">
    <source>
        <dbReference type="EMBL" id="CAI0392112.1"/>
    </source>
</evidence>
<proteinExistence type="predicted"/>
<dbReference type="Proteomes" id="UP001154282">
    <property type="component" value="Unassembled WGS sequence"/>
</dbReference>
<keyword evidence="2" id="KW-1185">Reference proteome</keyword>
<organism evidence="1 2">
    <name type="scientific">Linum tenue</name>
    <dbReference type="NCBI Taxonomy" id="586396"/>
    <lineage>
        <taxon>Eukaryota</taxon>
        <taxon>Viridiplantae</taxon>
        <taxon>Streptophyta</taxon>
        <taxon>Embryophyta</taxon>
        <taxon>Tracheophyta</taxon>
        <taxon>Spermatophyta</taxon>
        <taxon>Magnoliopsida</taxon>
        <taxon>eudicotyledons</taxon>
        <taxon>Gunneridae</taxon>
        <taxon>Pentapetalae</taxon>
        <taxon>rosids</taxon>
        <taxon>fabids</taxon>
        <taxon>Malpighiales</taxon>
        <taxon>Linaceae</taxon>
        <taxon>Linum</taxon>
    </lineage>
</organism>
<name>A0AAV0I3I2_9ROSI</name>
<comment type="caution">
    <text evidence="1">The sequence shown here is derived from an EMBL/GenBank/DDBJ whole genome shotgun (WGS) entry which is preliminary data.</text>
</comment>
<protein>
    <submittedName>
        <fullName evidence="1">Uncharacterized protein</fullName>
    </submittedName>
</protein>
<dbReference type="EMBL" id="CAMGYJ010000003">
    <property type="protein sequence ID" value="CAI0392112.1"/>
    <property type="molecule type" value="Genomic_DNA"/>
</dbReference>
<gene>
    <name evidence="1" type="ORF">LITE_LOCUS7411</name>
</gene>
<reference evidence="1" key="1">
    <citation type="submission" date="2022-08" db="EMBL/GenBank/DDBJ databases">
        <authorList>
            <person name="Gutierrez-Valencia J."/>
        </authorList>
    </citation>
    <scope>NUCLEOTIDE SEQUENCE</scope>
</reference>
<evidence type="ECO:0000313" key="2">
    <source>
        <dbReference type="Proteomes" id="UP001154282"/>
    </source>
</evidence>
<sequence>MSSGICSELGDMLYHSGGV</sequence>
<dbReference type="AlphaFoldDB" id="A0AAV0I3I2"/>